<dbReference type="Proteomes" id="UP000824264">
    <property type="component" value="Unassembled WGS sequence"/>
</dbReference>
<keyword evidence="4" id="KW-0949">S-adenosyl-L-methionine</keyword>
<evidence type="ECO:0000256" key="2">
    <source>
        <dbReference type="ARBA" id="ARBA00022603"/>
    </source>
</evidence>
<dbReference type="GO" id="GO:0005829">
    <property type="term" value="C:cytosol"/>
    <property type="evidence" value="ECO:0007669"/>
    <property type="project" value="TreeGrafter"/>
</dbReference>
<reference evidence="6" key="1">
    <citation type="journal article" date="2021" name="PeerJ">
        <title>Extensive microbial diversity within the chicken gut microbiome revealed by metagenomics and culture.</title>
        <authorList>
            <person name="Gilroy R."/>
            <person name="Ravi A."/>
            <person name="Getino M."/>
            <person name="Pursley I."/>
            <person name="Horton D.L."/>
            <person name="Alikhan N.F."/>
            <person name="Baker D."/>
            <person name="Gharbi K."/>
            <person name="Hall N."/>
            <person name="Watson M."/>
            <person name="Adriaenssens E.M."/>
            <person name="Foster-Nyarko E."/>
            <person name="Jarju S."/>
            <person name="Secka A."/>
            <person name="Antonio M."/>
            <person name="Oren A."/>
            <person name="Chaudhuri R.R."/>
            <person name="La Ragione R."/>
            <person name="Hildebrand F."/>
            <person name="Pallen M.J."/>
        </authorList>
    </citation>
    <scope>NUCLEOTIDE SEQUENCE</scope>
    <source>
        <strain evidence="6">ChiSxjej5B17-1746</strain>
    </source>
</reference>
<dbReference type="PIRSF" id="PIRSF004808">
    <property type="entry name" value="LasT"/>
    <property type="match status" value="1"/>
</dbReference>
<dbReference type="CDD" id="cd18093">
    <property type="entry name" value="SpoU-like_TrmJ"/>
    <property type="match status" value="1"/>
</dbReference>
<accession>A0A9D1UAR3</accession>
<protein>
    <submittedName>
        <fullName evidence="6">RNA methyltransferase</fullName>
    </submittedName>
</protein>
<proteinExistence type="inferred from homology"/>
<dbReference type="InterPro" id="IPR001537">
    <property type="entry name" value="SpoU_MeTrfase"/>
</dbReference>
<feature type="domain" description="tRNA/rRNA methyltransferase SpoU type" evidence="5">
    <location>
        <begin position="13"/>
        <end position="164"/>
    </location>
</feature>
<evidence type="ECO:0000313" key="7">
    <source>
        <dbReference type="Proteomes" id="UP000824264"/>
    </source>
</evidence>
<sequence>MLVPASQDALRHLEIVMVGTKFPENIGMAARACANMGCGRLTLVAPAWWDKEKARPLATAKGEALLDAVEVKETLAEALAPHVLTVGTTARTGGWRRGLLTPERAAEEIAPLLHEGNRVAIVFGCEDRGLGNADIEQCQRLVTIPTAGDASSLNLAQAILILTYECMKAVSRTDPQPALSNDPGQQSRRITHEEQALLYARLKETLLAIDFLKNDNPDYFLMPLRRFLGKSGLRRHEMDMLMGICRQVGNLRKAAGR</sequence>
<evidence type="ECO:0000256" key="3">
    <source>
        <dbReference type="ARBA" id="ARBA00022679"/>
    </source>
</evidence>
<dbReference type="GO" id="GO:0008173">
    <property type="term" value="F:RNA methyltransferase activity"/>
    <property type="evidence" value="ECO:0007669"/>
    <property type="project" value="InterPro"/>
</dbReference>
<name>A0A9D1UAR3_9BACT</name>
<dbReference type="InterPro" id="IPR029028">
    <property type="entry name" value="Alpha/beta_knot_MTases"/>
</dbReference>
<evidence type="ECO:0000259" key="5">
    <source>
        <dbReference type="Pfam" id="PF00588"/>
    </source>
</evidence>
<dbReference type="SUPFAM" id="SSF75217">
    <property type="entry name" value="alpha/beta knot"/>
    <property type="match status" value="1"/>
</dbReference>
<keyword evidence="3" id="KW-0808">Transferase</keyword>
<keyword evidence="2 6" id="KW-0489">Methyltransferase</keyword>
<dbReference type="Pfam" id="PF00588">
    <property type="entry name" value="SpoU_methylase"/>
    <property type="match status" value="1"/>
</dbReference>
<comment type="similarity">
    <text evidence="1">Belongs to the class IV-like SAM-binding methyltransferase superfamily. RNA methyltransferase TrmH family.</text>
</comment>
<dbReference type="Gene3D" id="3.40.1280.10">
    <property type="match status" value="1"/>
</dbReference>
<gene>
    <name evidence="6" type="ORF">H9874_11700</name>
</gene>
<dbReference type="EMBL" id="DXGI01000437">
    <property type="protein sequence ID" value="HIW79786.1"/>
    <property type="molecule type" value="Genomic_DNA"/>
</dbReference>
<organism evidence="6 7">
    <name type="scientific">Candidatus Bilophila faecipullorum</name>
    <dbReference type="NCBI Taxonomy" id="2838482"/>
    <lineage>
        <taxon>Bacteria</taxon>
        <taxon>Pseudomonadati</taxon>
        <taxon>Thermodesulfobacteriota</taxon>
        <taxon>Desulfovibrionia</taxon>
        <taxon>Desulfovibrionales</taxon>
        <taxon>Desulfovibrionaceae</taxon>
        <taxon>Bilophila</taxon>
    </lineage>
</organism>
<dbReference type="PANTHER" id="PTHR42786:SF2">
    <property type="entry name" value="TRNA (CYTIDINE_URIDINE-2'-O-)-METHYLTRANSFERASE TRMJ"/>
    <property type="match status" value="1"/>
</dbReference>
<dbReference type="InterPro" id="IPR004384">
    <property type="entry name" value="RNA_MeTrfase_TrmJ/LasT"/>
</dbReference>
<evidence type="ECO:0000256" key="1">
    <source>
        <dbReference type="ARBA" id="ARBA00007228"/>
    </source>
</evidence>
<evidence type="ECO:0000256" key="4">
    <source>
        <dbReference type="ARBA" id="ARBA00022691"/>
    </source>
</evidence>
<evidence type="ECO:0000313" key="6">
    <source>
        <dbReference type="EMBL" id="HIW79786.1"/>
    </source>
</evidence>
<dbReference type="GO" id="GO:0002128">
    <property type="term" value="P:tRNA nucleoside ribose methylation"/>
    <property type="evidence" value="ECO:0007669"/>
    <property type="project" value="TreeGrafter"/>
</dbReference>
<dbReference type="InterPro" id="IPR029026">
    <property type="entry name" value="tRNA_m1G_MTases_N"/>
</dbReference>
<dbReference type="GO" id="GO:0003723">
    <property type="term" value="F:RNA binding"/>
    <property type="evidence" value="ECO:0007669"/>
    <property type="project" value="InterPro"/>
</dbReference>
<dbReference type="Gene3D" id="1.10.8.590">
    <property type="match status" value="1"/>
</dbReference>
<dbReference type="AlphaFoldDB" id="A0A9D1UAR3"/>
<dbReference type="PANTHER" id="PTHR42786">
    <property type="entry name" value="TRNA/RRNA METHYLTRANSFERASE"/>
    <property type="match status" value="1"/>
</dbReference>
<comment type="caution">
    <text evidence="6">The sequence shown here is derived from an EMBL/GenBank/DDBJ whole genome shotgun (WGS) entry which is preliminary data.</text>
</comment>
<reference evidence="6" key="2">
    <citation type="submission" date="2021-04" db="EMBL/GenBank/DDBJ databases">
        <authorList>
            <person name="Gilroy R."/>
        </authorList>
    </citation>
    <scope>NUCLEOTIDE SEQUENCE</scope>
    <source>
        <strain evidence="6">ChiSxjej5B17-1746</strain>
    </source>
</reference>